<organism evidence="6 7">
    <name type="scientific">Aedoeadaptatus coxii</name>
    <dbReference type="NCBI Taxonomy" id="755172"/>
    <lineage>
        <taxon>Bacteria</taxon>
        <taxon>Bacillati</taxon>
        <taxon>Bacillota</taxon>
        <taxon>Tissierellia</taxon>
        <taxon>Tissierellales</taxon>
        <taxon>Peptoniphilaceae</taxon>
        <taxon>Aedoeadaptatus</taxon>
    </lineage>
</organism>
<proteinExistence type="predicted"/>
<feature type="transmembrane region" description="Helical" evidence="5">
    <location>
        <begin position="147"/>
        <end position="171"/>
    </location>
</feature>
<accession>A0A134AEV8</accession>
<dbReference type="EMBL" id="LSDG01000033">
    <property type="protein sequence ID" value="KXB66266.1"/>
    <property type="molecule type" value="Genomic_DNA"/>
</dbReference>
<reference evidence="7" key="1">
    <citation type="submission" date="2016-01" db="EMBL/GenBank/DDBJ databases">
        <authorList>
            <person name="Mitreva M."/>
            <person name="Pepin K.H."/>
            <person name="Mihindukulasuriya K.A."/>
            <person name="Fulton R."/>
            <person name="Fronick C."/>
            <person name="O'Laughlin M."/>
            <person name="Miner T."/>
            <person name="Herter B."/>
            <person name="Rosa B.A."/>
            <person name="Cordes M."/>
            <person name="Tomlinson C."/>
            <person name="Wollam A."/>
            <person name="Palsikar V.B."/>
            <person name="Mardis E.R."/>
            <person name="Wilson R.K."/>
        </authorList>
    </citation>
    <scope>NUCLEOTIDE SEQUENCE [LARGE SCALE GENOMIC DNA]</scope>
    <source>
        <strain evidence="7">DNF00729</strain>
    </source>
</reference>
<gene>
    <name evidence="6" type="ORF">HMPREF1863_01128</name>
</gene>
<evidence type="ECO:0000313" key="7">
    <source>
        <dbReference type="Proteomes" id="UP000070442"/>
    </source>
</evidence>
<keyword evidence="2 5" id="KW-0812">Transmembrane</keyword>
<dbReference type="PATRIC" id="fig|755172.3.peg.1088"/>
<dbReference type="PANTHER" id="PTHR30249">
    <property type="entry name" value="PUTATIVE SEROTONIN TRANSPORTER"/>
    <property type="match status" value="1"/>
</dbReference>
<feature type="transmembrane region" description="Helical" evidence="5">
    <location>
        <begin position="211"/>
        <end position="231"/>
    </location>
</feature>
<feature type="transmembrane region" description="Helical" evidence="5">
    <location>
        <begin position="64"/>
        <end position="83"/>
    </location>
</feature>
<dbReference type="AlphaFoldDB" id="A0A134AEV8"/>
<evidence type="ECO:0000256" key="5">
    <source>
        <dbReference type="SAM" id="Phobius"/>
    </source>
</evidence>
<comment type="subcellular location">
    <subcellularLocation>
        <location evidence="1">Membrane</location>
        <topology evidence="1">Multi-pass membrane protein</topology>
    </subcellularLocation>
</comment>
<feature type="transmembrane region" description="Helical" evidence="5">
    <location>
        <begin position="183"/>
        <end position="199"/>
    </location>
</feature>
<evidence type="ECO:0000256" key="4">
    <source>
        <dbReference type="ARBA" id="ARBA00023136"/>
    </source>
</evidence>
<evidence type="ECO:0000256" key="3">
    <source>
        <dbReference type="ARBA" id="ARBA00022989"/>
    </source>
</evidence>
<dbReference type="RefSeq" id="WP_068368099.1">
    <property type="nucleotide sequence ID" value="NZ_KQ960178.1"/>
</dbReference>
<dbReference type="Proteomes" id="UP000070442">
    <property type="component" value="Unassembled WGS sequence"/>
</dbReference>
<evidence type="ECO:0000256" key="1">
    <source>
        <dbReference type="ARBA" id="ARBA00004141"/>
    </source>
</evidence>
<dbReference type="InterPro" id="IPR007300">
    <property type="entry name" value="CidB/LrgB"/>
</dbReference>
<sequence>MLDLFTQTPYFGLVISILFFILFSKLSARLNAPILNPLLFSIIAIILFLKVFDIPLENYQNGGSMIQMVISPVETIVIGVSLYKQKDTLIKYLIPVLLSVTIGCVFVVLFVVFLGNVLAVPQDVLLASIPKSVTTAIAMEISGKMGWIVSITVMFVILTGIVGAVIAPYCIKLARIKNPVSKGLGIGTAAHAVGTSYAIKLGEVEGAMSGLTIGLHAIIASIVMPVLVSLLGL</sequence>
<dbReference type="GO" id="GO:0016020">
    <property type="term" value="C:membrane"/>
    <property type="evidence" value="ECO:0007669"/>
    <property type="project" value="UniProtKB-SubCell"/>
</dbReference>
<keyword evidence="4 5" id="KW-0472">Membrane</keyword>
<comment type="caution">
    <text evidence="6">The sequence shown here is derived from an EMBL/GenBank/DDBJ whole genome shotgun (WGS) entry which is preliminary data.</text>
</comment>
<evidence type="ECO:0000256" key="2">
    <source>
        <dbReference type="ARBA" id="ARBA00022692"/>
    </source>
</evidence>
<evidence type="ECO:0000313" key="6">
    <source>
        <dbReference type="EMBL" id="KXB66266.1"/>
    </source>
</evidence>
<dbReference type="PANTHER" id="PTHR30249:SF0">
    <property type="entry name" value="PLASTIDAL GLYCOLATE_GLYCERATE TRANSLOCATOR 1, CHLOROPLASTIC"/>
    <property type="match status" value="1"/>
</dbReference>
<dbReference type="Pfam" id="PF04172">
    <property type="entry name" value="LrgB"/>
    <property type="match status" value="1"/>
</dbReference>
<protein>
    <submittedName>
        <fullName evidence="6">LrgB-like protein</fullName>
    </submittedName>
</protein>
<dbReference type="OrthoDB" id="9811701at2"/>
<feature type="transmembrane region" description="Helical" evidence="5">
    <location>
        <begin position="35"/>
        <end position="52"/>
    </location>
</feature>
<feature type="transmembrane region" description="Helical" evidence="5">
    <location>
        <begin position="92"/>
        <end position="115"/>
    </location>
</feature>
<keyword evidence="7" id="KW-1185">Reference proteome</keyword>
<name>A0A134AEV8_9FIRM</name>
<keyword evidence="3 5" id="KW-1133">Transmembrane helix</keyword>
<feature type="transmembrane region" description="Helical" evidence="5">
    <location>
        <begin position="6"/>
        <end position="23"/>
    </location>
</feature>